<feature type="domain" description="Fibronectin type III-like" evidence="8">
    <location>
        <begin position="684"/>
        <end position="753"/>
    </location>
</feature>
<dbReference type="SUPFAM" id="SSF52279">
    <property type="entry name" value="Beta-D-glucan exohydrolase, C-terminal domain"/>
    <property type="match status" value="1"/>
</dbReference>
<dbReference type="Gene3D" id="3.20.20.300">
    <property type="entry name" value="Glycoside hydrolase, family 3, N-terminal domain"/>
    <property type="match status" value="1"/>
</dbReference>
<dbReference type="AlphaFoldDB" id="A0A1W2GNJ8"/>
<dbReference type="Pfam" id="PF01915">
    <property type="entry name" value="Glyco_hydro_3_C"/>
    <property type="match status" value="1"/>
</dbReference>
<sequence>MKVQLAIAIVMVALSGCVNNTSQMTSTQGLYTAQVDSLISLMTLEEKVGQLNLYAGSWEFTGPVPKDINNQKKFENIKSGKVGAMLNVITADGTREAQKLAVEHSRLGIPLLFGYDVIHGYKTMMPIPIGQAASWDAEVARSGAQIAAKEASASGINWTFAPMMDIARDARWGRMMESAGEDPFLASYMSKAWIEGYQGNDMSDEATIAACAKHFAAYGFAEAGRDYNTVDISMQTLYNMVLPPFKAASEAGVATFMNSFNEIGGVPANGSELLQRQLLKGAWKYQNGFVVSDWGSIGEMITHGYAADTLEAGYKALTAGSDMDMEAHVYENSIEELVADGKISEDILNDAVRRILTVKYQLGLFDDPYLYCDADREKTDLLTKENLQVAREAAKKSIVLLKNENNLLPLSKEGQSIAIIGSLASDKDVPLGSWRAQAVENSAVSLLEGVKNAVTDQSNVQFASGYTLTKGRRQFIYELEFVSGDRSGFSKAIALAKKADVVVLAMGEDCWQTGEGRSQTDIGLKGDQMELMNELLKANKKIVVTLMNGRSLAIPKLDEKIPAILEVWHLGSEAGNAIADVLFGDYNPSGKLPVSFPRNVGQCPIYYNHKNGGRPATNPHDAGMVFWSHYTDSPNSPLYPFGYGLSYTTFEYGDLSLSSSEMNPDGTITASINVKNTGKMIGQETVQLYIRDYVGSVTRPVKELKGFENITLNPGEEREVLFTINNETLSYYRADLSFGSEPGRFAVMIGGDSQKTLTTDFRLVD</sequence>
<evidence type="ECO:0000259" key="8">
    <source>
        <dbReference type="SMART" id="SM01217"/>
    </source>
</evidence>
<dbReference type="Gene3D" id="2.60.40.10">
    <property type="entry name" value="Immunoglobulins"/>
    <property type="match status" value="1"/>
</dbReference>
<dbReference type="OrthoDB" id="9805821at2"/>
<comment type="similarity">
    <text evidence="2">Belongs to the glycosyl hydrolase 3 family.</text>
</comment>
<evidence type="ECO:0000256" key="1">
    <source>
        <dbReference type="ARBA" id="ARBA00000448"/>
    </source>
</evidence>
<dbReference type="NCBIfam" id="NF011678">
    <property type="entry name" value="PRK15098.1"/>
    <property type="match status" value="1"/>
</dbReference>
<evidence type="ECO:0000256" key="5">
    <source>
        <dbReference type="ARBA" id="ARBA00022801"/>
    </source>
</evidence>
<evidence type="ECO:0000256" key="2">
    <source>
        <dbReference type="ARBA" id="ARBA00005336"/>
    </source>
</evidence>
<dbReference type="Proteomes" id="UP000192472">
    <property type="component" value="Unassembled WGS sequence"/>
</dbReference>
<keyword evidence="5" id="KW-0378">Hydrolase</keyword>
<dbReference type="InterPro" id="IPR017853">
    <property type="entry name" value="GH"/>
</dbReference>
<dbReference type="SMART" id="SM01217">
    <property type="entry name" value="Fn3_like"/>
    <property type="match status" value="1"/>
</dbReference>
<dbReference type="Pfam" id="PF00933">
    <property type="entry name" value="Glyco_hydro_3"/>
    <property type="match status" value="1"/>
</dbReference>
<dbReference type="Pfam" id="PF14310">
    <property type="entry name" value="Fn3-like"/>
    <property type="match status" value="1"/>
</dbReference>
<dbReference type="PRINTS" id="PR00133">
    <property type="entry name" value="GLHYDRLASE3"/>
</dbReference>
<feature type="chain" id="PRO_5012099751" description="beta-glucosidase" evidence="7">
    <location>
        <begin position="21"/>
        <end position="765"/>
    </location>
</feature>
<dbReference type="InterPro" id="IPR013783">
    <property type="entry name" value="Ig-like_fold"/>
</dbReference>
<dbReference type="RefSeq" id="WP_084374428.1">
    <property type="nucleotide sequence ID" value="NZ_FWYF01000004.1"/>
</dbReference>
<comment type="catalytic activity">
    <reaction evidence="1">
        <text>Hydrolysis of terminal, non-reducing beta-D-glucosyl residues with release of beta-D-glucose.</text>
        <dbReference type="EC" id="3.2.1.21"/>
    </reaction>
</comment>
<dbReference type="GO" id="GO:0009251">
    <property type="term" value="P:glucan catabolic process"/>
    <property type="evidence" value="ECO:0007669"/>
    <property type="project" value="TreeGrafter"/>
</dbReference>
<dbReference type="SUPFAM" id="SSF51445">
    <property type="entry name" value="(Trans)glycosidases"/>
    <property type="match status" value="1"/>
</dbReference>
<evidence type="ECO:0000256" key="6">
    <source>
        <dbReference type="ARBA" id="ARBA00023295"/>
    </source>
</evidence>
<dbReference type="InterPro" id="IPR036881">
    <property type="entry name" value="Glyco_hydro_3_C_sf"/>
</dbReference>
<organism evidence="9 10">
    <name type="scientific">Reichenbachiella faecimaris</name>
    <dbReference type="NCBI Taxonomy" id="692418"/>
    <lineage>
        <taxon>Bacteria</taxon>
        <taxon>Pseudomonadati</taxon>
        <taxon>Bacteroidota</taxon>
        <taxon>Cytophagia</taxon>
        <taxon>Cytophagales</taxon>
        <taxon>Reichenbachiellaceae</taxon>
        <taxon>Reichenbachiella</taxon>
    </lineage>
</organism>
<evidence type="ECO:0000256" key="4">
    <source>
        <dbReference type="ARBA" id="ARBA00022729"/>
    </source>
</evidence>
<evidence type="ECO:0000313" key="10">
    <source>
        <dbReference type="Proteomes" id="UP000192472"/>
    </source>
</evidence>
<reference evidence="9 10" key="1">
    <citation type="submission" date="2017-04" db="EMBL/GenBank/DDBJ databases">
        <authorList>
            <person name="Afonso C.L."/>
            <person name="Miller P.J."/>
            <person name="Scott M.A."/>
            <person name="Spackman E."/>
            <person name="Goraichik I."/>
            <person name="Dimitrov K.M."/>
            <person name="Suarez D.L."/>
            <person name="Swayne D.E."/>
        </authorList>
    </citation>
    <scope>NUCLEOTIDE SEQUENCE [LARGE SCALE GENOMIC DNA]</scope>
    <source>
        <strain evidence="9 10">DSM 26133</strain>
    </source>
</reference>
<gene>
    <name evidence="9" type="ORF">SAMN04488029_3702</name>
</gene>
<keyword evidence="10" id="KW-1185">Reference proteome</keyword>
<feature type="signal peptide" evidence="7">
    <location>
        <begin position="1"/>
        <end position="20"/>
    </location>
</feature>
<dbReference type="PANTHER" id="PTHR30620:SF16">
    <property type="entry name" value="LYSOSOMAL BETA GLUCOSIDASE"/>
    <property type="match status" value="1"/>
</dbReference>
<protein>
    <recommendedName>
        <fullName evidence="3">beta-glucosidase</fullName>
        <ecNumber evidence="3">3.2.1.21</ecNumber>
    </recommendedName>
</protein>
<accession>A0A1W2GNJ8</accession>
<dbReference type="EC" id="3.2.1.21" evidence="3"/>
<dbReference type="Gene3D" id="3.40.50.1700">
    <property type="entry name" value="Glycoside hydrolase family 3 C-terminal domain"/>
    <property type="match status" value="1"/>
</dbReference>
<evidence type="ECO:0000256" key="7">
    <source>
        <dbReference type="SAM" id="SignalP"/>
    </source>
</evidence>
<dbReference type="PANTHER" id="PTHR30620">
    <property type="entry name" value="PERIPLASMIC BETA-GLUCOSIDASE-RELATED"/>
    <property type="match status" value="1"/>
</dbReference>
<dbReference type="STRING" id="692418.SAMN04488029_3702"/>
<dbReference type="InterPro" id="IPR036962">
    <property type="entry name" value="Glyco_hydro_3_N_sf"/>
</dbReference>
<dbReference type="GO" id="GO:0008422">
    <property type="term" value="F:beta-glucosidase activity"/>
    <property type="evidence" value="ECO:0007669"/>
    <property type="project" value="UniProtKB-EC"/>
</dbReference>
<dbReference type="FunFam" id="3.20.20.300:FF:000005">
    <property type="entry name" value="Periplasmic beta-glucosidase"/>
    <property type="match status" value="1"/>
</dbReference>
<proteinExistence type="inferred from homology"/>
<evidence type="ECO:0000256" key="3">
    <source>
        <dbReference type="ARBA" id="ARBA00012744"/>
    </source>
</evidence>
<dbReference type="EMBL" id="FWYF01000004">
    <property type="protein sequence ID" value="SMD38239.1"/>
    <property type="molecule type" value="Genomic_DNA"/>
</dbReference>
<dbReference type="InterPro" id="IPR001764">
    <property type="entry name" value="Glyco_hydro_3_N"/>
</dbReference>
<evidence type="ECO:0000313" key="9">
    <source>
        <dbReference type="EMBL" id="SMD38239.1"/>
    </source>
</evidence>
<dbReference type="InterPro" id="IPR002772">
    <property type="entry name" value="Glyco_hydro_3_C"/>
</dbReference>
<name>A0A1W2GNJ8_REIFA</name>
<keyword evidence="4 7" id="KW-0732">Signal</keyword>
<dbReference type="FunFam" id="2.60.40.10:FF:000495">
    <property type="entry name" value="Periplasmic beta-glucosidase"/>
    <property type="match status" value="1"/>
</dbReference>
<dbReference type="InterPro" id="IPR051915">
    <property type="entry name" value="Cellulose_Degrad_GH3"/>
</dbReference>
<dbReference type="PROSITE" id="PS51257">
    <property type="entry name" value="PROKAR_LIPOPROTEIN"/>
    <property type="match status" value="1"/>
</dbReference>
<dbReference type="InterPro" id="IPR026891">
    <property type="entry name" value="Fn3-like"/>
</dbReference>
<keyword evidence="6" id="KW-0326">Glycosidase</keyword>